<dbReference type="Pfam" id="PF19853">
    <property type="entry name" value="DUF6328"/>
    <property type="match status" value="1"/>
</dbReference>
<evidence type="ECO:0000256" key="1">
    <source>
        <dbReference type="SAM" id="MobiDB-lite"/>
    </source>
</evidence>
<dbReference type="InterPro" id="IPR046291">
    <property type="entry name" value="DUF6328"/>
</dbReference>
<dbReference type="RefSeq" id="WP_244729487.1">
    <property type="nucleotide sequence ID" value="NZ_CP095045.1"/>
</dbReference>
<sequence>MADSTDGAAGAMRAGGPAAETSLGVDGREETPNQRADRNWNELLQEVRVTQTSTQILGAFLLAVAFQPRFTELDDYQRALYLVLVAVAALATAPALALVMLHRKHFGTLQKARVVLTGNRLLKANLVIVSVLTAGVASLVFDFVLGRTAGFVALGAGVLVNFGLWAFIPLAQYRRRPGEVNPADDRHAAP</sequence>
<dbReference type="Proteomes" id="UP000831786">
    <property type="component" value="Chromosome"/>
</dbReference>
<feature type="transmembrane region" description="Helical" evidence="2">
    <location>
        <begin position="122"/>
        <end position="145"/>
    </location>
</feature>
<gene>
    <name evidence="3" type="ORF">MUN78_06270</name>
</gene>
<evidence type="ECO:0000256" key="2">
    <source>
        <dbReference type="SAM" id="Phobius"/>
    </source>
</evidence>
<feature type="transmembrane region" description="Helical" evidence="2">
    <location>
        <begin position="151"/>
        <end position="171"/>
    </location>
</feature>
<keyword evidence="2" id="KW-0472">Membrane</keyword>
<keyword evidence="4" id="KW-1185">Reference proteome</keyword>
<feature type="transmembrane region" description="Helical" evidence="2">
    <location>
        <begin position="79"/>
        <end position="101"/>
    </location>
</feature>
<keyword evidence="2" id="KW-0812">Transmembrane</keyword>
<feature type="region of interest" description="Disordered" evidence="1">
    <location>
        <begin position="1"/>
        <end position="37"/>
    </location>
</feature>
<organism evidence="3 4">
    <name type="scientific">Leucobacter allii</name>
    <dbReference type="NCBI Taxonomy" id="2932247"/>
    <lineage>
        <taxon>Bacteria</taxon>
        <taxon>Bacillati</taxon>
        <taxon>Actinomycetota</taxon>
        <taxon>Actinomycetes</taxon>
        <taxon>Micrococcales</taxon>
        <taxon>Microbacteriaceae</taxon>
        <taxon>Leucobacter</taxon>
    </lineage>
</organism>
<name>A0ABY4FQ86_9MICO</name>
<evidence type="ECO:0000313" key="4">
    <source>
        <dbReference type="Proteomes" id="UP000831786"/>
    </source>
</evidence>
<feature type="compositionally biased region" description="Low complexity" evidence="1">
    <location>
        <begin position="7"/>
        <end position="19"/>
    </location>
</feature>
<proteinExistence type="predicted"/>
<accession>A0ABY4FQ86</accession>
<evidence type="ECO:0000313" key="3">
    <source>
        <dbReference type="EMBL" id="UOQ58435.1"/>
    </source>
</evidence>
<keyword evidence="2" id="KW-1133">Transmembrane helix</keyword>
<reference evidence="3 4" key="1">
    <citation type="submission" date="2022-04" db="EMBL/GenBank/DDBJ databases">
        <title>Leucobacter sp. isolated from rhizosphere of garlic.</title>
        <authorList>
            <person name="Won M."/>
            <person name="Lee C.-M."/>
            <person name="Woen H.-Y."/>
            <person name="Kwon S.-W."/>
        </authorList>
    </citation>
    <scope>NUCLEOTIDE SEQUENCE [LARGE SCALE GENOMIC DNA]</scope>
    <source>
        <strain evidence="3 4">H21R-40</strain>
    </source>
</reference>
<protein>
    <submittedName>
        <fullName evidence="3">DUF6328 family protein</fullName>
    </submittedName>
</protein>
<feature type="compositionally biased region" description="Basic and acidic residues" evidence="1">
    <location>
        <begin position="26"/>
        <end position="37"/>
    </location>
</feature>
<dbReference type="EMBL" id="CP095045">
    <property type="protein sequence ID" value="UOQ58435.1"/>
    <property type="molecule type" value="Genomic_DNA"/>
</dbReference>